<dbReference type="RefSeq" id="WP_284376788.1">
    <property type="nucleotide sequence ID" value="NZ_BSNL01000024.1"/>
</dbReference>
<evidence type="ECO:0000313" key="3">
    <source>
        <dbReference type="Proteomes" id="UP001161388"/>
    </source>
</evidence>
<reference evidence="2" key="1">
    <citation type="journal article" date="2014" name="Int. J. Syst. Evol. Microbiol.">
        <title>Complete genome of a new Firmicutes species belonging to the dominant human colonic microbiota ('Ruminococcus bicirculans') reveals two chromosomes and a selective capacity to utilize plant glucans.</title>
        <authorList>
            <consortium name="NISC Comparative Sequencing Program"/>
            <person name="Wegmann U."/>
            <person name="Louis P."/>
            <person name="Goesmann A."/>
            <person name="Henrissat B."/>
            <person name="Duncan S.H."/>
            <person name="Flint H.J."/>
        </authorList>
    </citation>
    <scope>NUCLEOTIDE SEQUENCE</scope>
    <source>
        <strain evidence="2">NBRC 109915</strain>
    </source>
</reference>
<dbReference type="Gene3D" id="3.60.60.10">
    <property type="entry name" value="Penicillin V Acylase, Chain A"/>
    <property type="match status" value="1"/>
</dbReference>
<dbReference type="InterPro" id="IPR047801">
    <property type="entry name" value="Peptidase_C45"/>
</dbReference>
<proteinExistence type="predicted"/>
<dbReference type="Gene3D" id="1.10.10.2120">
    <property type="match status" value="1"/>
</dbReference>
<dbReference type="EMBL" id="BSNL01000024">
    <property type="protein sequence ID" value="GLQ29405.1"/>
    <property type="molecule type" value="Genomic_DNA"/>
</dbReference>
<organism evidence="2 3">
    <name type="scientific">Sulfitobacter pacificus</name>
    <dbReference type="NCBI Taxonomy" id="1499314"/>
    <lineage>
        <taxon>Bacteria</taxon>
        <taxon>Pseudomonadati</taxon>
        <taxon>Pseudomonadota</taxon>
        <taxon>Alphaproteobacteria</taxon>
        <taxon>Rhodobacterales</taxon>
        <taxon>Roseobacteraceae</taxon>
        <taxon>Sulfitobacter</taxon>
    </lineage>
</organism>
<gene>
    <name evidence="2" type="ORF">GCM10007927_42090</name>
</gene>
<dbReference type="Proteomes" id="UP001161388">
    <property type="component" value="Unassembled WGS sequence"/>
</dbReference>
<accession>A0ABQ5VQJ9</accession>
<keyword evidence="3" id="KW-1185">Reference proteome</keyword>
<dbReference type="InterPro" id="IPR047794">
    <property type="entry name" value="C45_proenzyme-like"/>
</dbReference>
<dbReference type="InterPro" id="IPR005079">
    <property type="entry name" value="Peptidase_C45_hydrolase"/>
</dbReference>
<name>A0ABQ5VQJ9_9RHOB</name>
<reference evidence="2" key="2">
    <citation type="submission" date="2023-01" db="EMBL/GenBank/DDBJ databases">
        <title>Draft genome sequence of Sulfitobacter pacificus strain NBRC 109915.</title>
        <authorList>
            <person name="Sun Q."/>
            <person name="Mori K."/>
        </authorList>
    </citation>
    <scope>NUCLEOTIDE SEQUENCE</scope>
    <source>
        <strain evidence="2">NBRC 109915</strain>
    </source>
</reference>
<protein>
    <submittedName>
        <fullName evidence="2">Acyl-CoA--6-aminopenicillanic acid acyl-transferase</fullName>
    </submittedName>
</protein>
<dbReference type="NCBIfam" id="NF040521">
    <property type="entry name" value="C45_proenzyme"/>
    <property type="match status" value="1"/>
</dbReference>
<evidence type="ECO:0000259" key="1">
    <source>
        <dbReference type="Pfam" id="PF03417"/>
    </source>
</evidence>
<sequence>MNAPVSFPYFEVEGDPEAIGRDYGKKAMDRIHESLNIYRPVFKRVGLTWDEALARASAFISQLEGFDADQATELRAIAKGAGVKPEEVMVVNARTDIIYGAPRPPSTLDDGCTGAIALPGATANGHLIHGQNWDWRDDCKNSVVIVQRHPSNGPATLNLFEAGTLARCGLNEHGIALTANFLHCDHDTDRNRPRNGVPSPFVRRQVLSSRLLAEAAEKMMNAPRSFSNNIMLSDAIGIGIDLETTPREYYWLKPENGLLVHANHFISPAGRARVFDTGLGISADSLYRDDRVRDALSKEHGQITVQSMLDALADDFGSPASVNSPPTTGVGGESSATVASIVMDVTERSITVVATPYAQTHSETYRLTTKN</sequence>
<dbReference type="PANTHER" id="PTHR34180">
    <property type="entry name" value="PEPTIDASE C45"/>
    <property type="match status" value="1"/>
</dbReference>
<feature type="domain" description="Peptidase C45 hydrolase" evidence="1">
    <location>
        <begin position="124"/>
        <end position="312"/>
    </location>
</feature>
<dbReference type="Pfam" id="PF03417">
    <property type="entry name" value="AAT"/>
    <property type="match status" value="1"/>
</dbReference>
<evidence type="ECO:0000313" key="2">
    <source>
        <dbReference type="EMBL" id="GLQ29405.1"/>
    </source>
</evidence>
<comment type="caution">
    <text evidence="2">The sequence shown here is derived from an EMBL/GenBank/DDBJ whole genome shotgun (WGS) entry which is preliminary data.</text>
</comment>
<dbReference type="PANTHER" id="PTHR34180:SF1">
    <property type="entry name" value="BETA-ALANYL-DOPAMINE_CARCININE HYDROLASE"/>
    <property type="match status" value="1"/>
</dbReference>